<evidence type="ECO:0000313" key="9">
    <source>
        <dbReference type="EMBL" id="KKU02829.1"/>
    </source>
</evidence>
<reference evidence="9 10" key="1">
    <citation type="journal article" date="2015" name="Nature">
        <title>rRNA introns, odd ribosomes, and small enigmatic genomes across a large radiation of phyla.</title>
        <authorList>
            <person name="Brown C.T."/>
            <person name="Hug L.A."/>
            <person name="Thomas B.C."/>
            <person name="Sharon I."/>
            <person name="Castelle C.J."/>
            <person name="Singh A."/>
            <person name="Wilkins M.J."/>
            <person name="Williams K.H."/>
            <person name="Banfield J.F."/>
        </authorList>
    </citation>
    <scope>NUCLEOTIDE SEQUENCE [LARGE SCALE GENOMIC DNA]</scope>
</reference>
<comment type="subunit">
    <text evidence="6">Homodimer.</text>
</comment>
<dbReference type="PRINTS" id="PR00469">
    <property type="entry name" value="PNDRDTASEII"/>
</dbReference>
<keyword evidence="5 6" id="KW-0676">Redox-active center</keyword>
<evidence type="ECO:0000259" key="8">
    <source>
        <dbReference type="Pfam" id="PF07992"/>
    </source>
</evidence>
<evidence type="ECO:0000256" key="7">
    <source>
        <dbReference type="RuleBase" id="RU003881"/>
    </source>
</evidence>
<dbReference type="SUPFAM" id="SSF51905">
    <property type="entry name" value="FAD/NAD(P)-binding domain"/>
    <property type="match status" value="1"/>
</dbReference>
<dbReference type="InterPro" id="IPR050097">
    <property type="entry name" value="Ferredoxin-NADP_redctase_2"/>
</dbReference>
<sequence>METYDVIIIGSGPAGLTAGIYTSRANLKTLMIAGSKWGGQLMLTTGVENYPGFAEGIQGPDLMTNMRKQAERFGVVIKDEDTTRVDFTNRPYRTDTTNGTYKSRAMIIATGAAAQWLNVPGEQELIGRGVSSCAPCDAPFFKGKRVVVVGGGDAAMEEALVLTKFAGEVTIVHRRGEFRASQVMQERVKSNPKIKIMWNTQITEVIGKDKVKGVRYLGGEVLDCDGVFIAIGHKPASQIFEGKIDLDEKDYIKRQSQKYLTMSNVEGVFVAGDVHDYRYRQAITAAGYGCEAALDAERWLGET</sequence>
<dbReference type="InterPro" id="IPR023753">
    <property type="entry name" value="FAD/NAD-binding_dom"/>
</dbReference>
<dbReference type="Proteomes" id="UP000034264">
    <property type="component" value="Unassembled WGS sequence"/>
</dbReference>
<keyword evidence="2 6" id="KW-0274">FAD</keyword>
<dbReference type="GO" id="GO:0004791">
    <property type="term" value="F:thioredoxin-disulfide reductase (NADPH) activity"/>
    <property type="evidence" value="ECO:0007669"/>
    <property type="project" value="UniProtKB-UniRule"/>
</dbReference>
<proteinExistence type="inferred from homology"/>
<keyword evidence="1 6" id="KW-0285">Flavoprotein</keyword>
<dbReference type="GO" id="GO:0005737">
    <property type="term" value="C:cytoplasm"/>
    <property type="evidence" value="ECO:0007669"/>
    <property type="project" value="InterPro"/>
</dbReference>
<organism evidence="9 10">
    <name type="scientific">Candidatus Amesbacteria bacterium GW2011_GWC2_45_19</name>
    <dbReference type="NCBI Taxonomy" id="1618366"/>
    <lineage>
        <taxon>Bacteria</taxon>
        <taxon>Candidatus Amesiibacteriota</taxon>
    </lineage>
</organism>
<dbReference type="InterPro" id="IPR005982">
    <property type="entry name" value="Thioredox_Rdtase"/>
</dbReference>
<evidence type="ECO:0000256" key="2">
    <source>
        <dbReference type="ARBA" id="ARBA00022827"/>
    </source>
</evidence>
<comment type="catalytic activity">
    <reaction evidence="6">
        <text>[thioredoxin]-dithiol + NADP(+) = [thioredoxin]-disulfide + NADPH + H(+)</text>
        <dbReference type="Rhea" id="RHEA:20345"/>
        <dbReference type="Rhea" id="RHEA-COMP:10698"/>
        <dbReference type="Rhea" id="RHEA-COMP:10700"/>
        <dbReference type="ChEBI" id="CHEBI:15378"/>
        <dbReference type="ChEBI" id="CHEBI:29950"/>
        <dbReference type="ChEBI" id="CHEBI:50058"/>
        <dbReference type="ChEBI" id="CHEBI:57783"/>
        <dbReference type="ChEBI" id="CHEBI:58349"/>
        <dbReference type="EC" id="1.8.1.9"/>
    </reaction>
</comment>
<dbReference type="Gene3D" id="3.50.50.60">
    <property type="entry name" value="FAD/NAD(P)-binding domain"/>
    <property type="match status" value="2"/>
</dbReference>
<gene>
    <name evidence="9" type="ORF">UX05_C0006G0002</name>
</gene>
<dbReference type="InterPro" id="IPR036188">
    <property type="entry name" value="FAD/NAD-bd_sf"/>
</dbReference>
<name>A0A0G1M3P5_9BACT</name>
<dbReference type="PANTHER" id="PTHR48105">
    <property type="entry name" value="THIOREDOXIN REDUCTASE 1-RELATED-RELATED"/>
    <property type="match status" value="1"/>
</dbReference>
<comment type="cofactor">
    <cofactor evidence="7">
        <name>FAD</name>
        <dbReference type="ChEBI" id="CHEBI:57692"/>
    </cofactor>
    <text evidence="7">Binds 1 FAD per subunit.</text>
</comment>
<dbReference type="EMBL" id="LCKS01000006">
    <property type="protein sequence ID" value="KKU02829.1"/>
    <property type="molecule type" value="Genomic_DNA"/>
</dbReference>
<dbReference type="NCBIfam" id="TIGR01292">
    <property type="entry name" value="TRX_reduct"/>
    <property type="match status" value="1"/>
</dbReference>
<comment type="similarity">
    <text evidence="6">Belongs to the class-II pyridine nucleotide-disulfide oxidoreductase family.</text>
</comment>
<dbReference type="GO" id="GO:0019430">
    <property type="term" value="P:removal of superoxide radicals"/>
    <property type="evidence" value="ECO:0007669"/>
    <property type="project" value="UniProtKB-UniRule"/>
</dbReference>
<evidence type="ECO:0000256" key="4">
    <source>
        <dbReference type="ARBA" id="ARBA00023157"/>
    </source>
</evidence>
<evidence type="ECO:0000256" key="1">
    <source>
        <dbReference type="ARBA" id="ARBA00022630"/>
    </source>
</evidence>
<protein>
    <recommendedName>
        <fullName evidence="6">Thioredoxin reductase</fullName>
        <ecNumber evidence="6">1.8.1.9</ecNumber>
    </recommendedName>
</protein>
<dbReference type="PRINTS" id="PR00368">
    <property type="entry name" value="FADPNR"/>
</dbReference>
<dbReference type="Pfam" id="PF07992">
    <property type="entry name" value="Pyr_redox_2"/>
    <property type="match status" value="1"/>
</dbReference>
<keyword evidence="7" id="KW-0521">NADP</keyword>
<evidence type="ECO:0000313" key="10">
    <source>
        <dbReference type="Proteomes" id="UP000034264"/>
    </source>
</evidence>
<keyword evidence="3 6" id="KW-0560">Oxidoreductase</keyword>
<comment type="caution">
    <text evidence="9">The sequence shown here is derived from an EMBL/GenBank/DDBJ whole genome shotgun (WGS) entry which is preliminary data.</text>
</comment>
<evidence type="ECO:0000256" key="5">
    <source>
        <dbReference type="ARBA" id="ARBA00023284"/>
    </source>
</evidence>
<dbReference type="PROSITE" id="PS00573">
    <property type="entry name" value="PYRIDINE_REDOX_2"/>
    <property type="match status" value="1"/>
</dbReference>
<dbReference type="AlphaFoldDB" id="A0A0G1M3P5"/>
<dbReference type="EC" id="1.8.1.9" evidence="6"/>
<feature type="domain" description="FAD/NAD(P)-binding" evidence="8">
    <location>
        <begin position="4"/>
        <end position="287"/>
    </location>
</feature>
<keyword evidence="4" id="KW-1015">Disulfide bond</keyword>
<dbReference type="InterPro" id="IPR008255">
    <property type="entry name" value="Pyr_nucl-diS_OxRdtase_2_AS"/>
</dbReference>
<evidence type="ECO:0000256" key="6">
    <source>
        <dbReference type="RuleBase" id="RU003880"/>
    </source>
</evidence>
<dbReference type="PATRIC" id="fig|1618366.3.peg.529"/>
<accession>A0A0G1M3P5</accession>
<evidence type="ECO:0000256" key="3">
    <source>
        <dbReference type="ARBA" id="ARBA00023002"/>
    </source>
</evidence>